<sequence>MARSFSNLKKVRTHAYYLKLPSQWKLIHPGFHISLLEPVKTLTIPSRNKEPPPPIIIEEEEKWEVSQIVDSKFNRGKLWYLVQWEGFSKDPEKSTWEPAENLKYFLNLSRILTLYIVTSRAPILQELDHLWCLVGRGFTKCKSHSWYEPLEVFYPSCCKHHLGHSVSTLKFLDIELWQGFQQHFQIYGHFHLGKLTIPFLILFQFFTLSNSSI</sequence>
<evidence type="ECO:0000313" key="5">
    <source>
        <dbReference type="Proteomes" id="UP000765509"/>
    </source>
</evidence>
<dbReference type="SUPFAM" id="SSF54160">
    <property type="entry name" value="Chromo domain-like"/>
    <property type="match status" value="1"/>
</dbReference>
<keyword evidence="2" id="KW-0539">Nucleus</keyword>
<dbReference type="PANTHER" id="PTHR22812">
    <property type="entry name" value="CHROMOBOX PROTEIN"/>
    <property type="match status" value="1"/>
</dbReference>
<comment type="caution">
    <text evidence="4">The sequence shown here is derived from an EMBL/GenBank/DDBJ whole genome shotgun (WGS) entry which is preliminary data.</text>
</comment>
<proteinExistence type="predicted"/>
<dbReference type="Proteomes" id="UP000765509">
    <property type="component" value="Unassembled WGS sequence"/>
</dbReference>
<dbReference type="GO" id="GO:0006338">
    <property type="term" value="P:chromatin remodeling"/>
    <property type="evidence" value="ECO:0007669"/>
    <property type="project" value="UniProtKB-ARBA"/>
</dbReference>
<dbReference type="EMBL" id="AVOT02087407">
    <property type="protein sequence ID" value="MBW0571050.1"/>
    <property type="molecule type" value="Genomic_DNA"/>
</dbReference>
<dbReference type="InterPro" id="IPR051219">
    <property type="entry name" value="Heterochromatin_chromo-domain"/>
</dbReference>
<evidence type="ECO:0000313" key="4">
    <source>
        <dbReference type="EMBL" id="MBW0571050.1"/>
    </source>
</evidence>
<keyword evidence="5" id="KW-1185">Reference proteome</keyword>
<reference evidence="4" key="1">
    <citation type="submission" date="2021-03" db="EMBL/GenBank/DDBJ databases">
        <title>Draft genome sequence of rust myrtle Austropuccinia psidii MF-1, a brazilian biotype.</title>
        <authorList>
            <person name="Quecine M.C."/>
            <person name="Pachon D.M.R."/>
            <person name="Bonatelli M.L."/>
            <person name="Correr F.H."/>
            <person name="Franceschini L.M."/>
            <person name="Leite T.F."/>
            <person name="Margarido G.R.A."/>
            <person name="Almeida C.A."/>
            <person name="Ferrarezi J.A."/>
            <person name="Labate C.A."/>
        </authorList>
    </citation>
    <scope>NUCLEOTIDE SEQUENCE</scope>
    <source>
        <strain evidence="4">MF-1</strain>
    </source>
</reference>
<evidence type="ECO:0000256" key="2">
    <source>
        <dbReference type="ARBA" id="ARBA00023242"/>
    </source>
</evidence>
<dbReference type="InterPro" id="IPR000953">
    <property type="entry name" value="Chromo/chromo_shadow_dom"/>
</dbReference>
<name>A0A9Q3JX34_9BASI</name>
<gene>
    <name evidence="4" type="ORF">O181_110765</name>
</gene>
<feature type="domain" description="Chromo" evidence="3">
    <location>
        <begin position="63"/>
        <end position="115"/>
    </location>
</feature>
<comment type="subcellular location">
    <subcellularLocation>
        <location evidence="1">Nucleus</location>
    </subcellularLocation>
</comment>
<organism evidence="4 5">
    <name type="scientific">Austropuccinia psidii MF-1</name>
    <dbReference type="NCBI Taxonomy" id="1389203"/>
    <lineage>
        <taxon>Eukaryota</taxon>
        <taxon>Fungi</taxon>
        <taxon>Dikarya</taxon>
        <taxon>Basidiomycota</taxon>
        <taxon>Pucciniomycotina</taxon>
        <taxon>Pucciniomycetes</taxon>
        <taxon>Pucciniales</taxon>
        <taxon>Sphaerophragmiaceae</taxon>
        <taxon>Austropuccinia</taxon>
    </lineage>
</organism>
<dbReference type="CDD" id="cd00024">
    <property type="entry name" value="CD_CSD"/>
    <property type="match status" value="1"/>
</dbReference>
<dbReference type="PROSITE" id="PS50013">
    <property type="entry name" value="CHROMO_2"/>
    <property type="match status" value="1"/>
</dbReference>
<accession>A0A9Q3JX34</accession>
<protein>
    <recommendedName>
        <fullName evidence="3">Chromo domain-containing protein</fullName>
    </recommendedName>
</protein>
<dbReference type="AlphaFoldDB" id="A0A9Q3JX34"/>
<dbReference type="InterPro" id="IPR016197">
    <property type="entry name" value="Chromo-like_dom_sf"/>
</dbReference>
<dbReference type="OrthoDB" id="3647690at2759"/>
<dbReference type="InterPro" id="IPR023780">
    <property type="entry name" value="Chromo_domain"/>
</dbReference>
<dbReference type="Pfam" id="PF00385">
    <property type="entry name" value="Chromo"/>
    <property type="match status" value="1"/>
</dbReference>
<evidence type="ECO:0000256" key="1">
    <source>
        <dbReference type="ARBA" id="ARBA00004123"/>
    </source>
</evidence>
<evidence type="ECO:0000259" key="3">
    <source>
        <dbReference type="PROSITE" id="PS50013"/>
    </source>
</evidence>
<dbReference type="GO" id="GO:0005634">
    <property type="term" value="C:nucleus"/>
    <property type="evidence" value="ECO:0007669"/>
    <property type="project" value="UniProtKB-SubCell"/>
</dbReference>
<dbReference type="Gene3D" id="2.40.50.40">
    <property type="match status" value="1"/>
</dbReference>